<evidence type="ECO:0000256" key="1">
    <source>
        <dbReference type="SAM" id="Coils"/>
    </source>
</evidence>
<dbReference type="PaxDb" id="667014-Thein_1816"/>
<gene>
    <name evidence="2" type="ordered locus">Thein_1816</name>
</gene>
<reference evidence="3" key="1">
    <citation type="submission" date="2011-04" db="EMBL/GenBank/DDBJ databases">
        <title>The complete genome of Thermodesulfatator indicus DSM 15286.</title>
        <authorList>
            <person name="Lucas S."/>
            <person name="Copeland A."/>
            <person name="Lapidus A."/>
            <person name="Bruce D."/>
            <person name="Goodwin L."/>
            <person name="Pitluck S."/>
            <person name="Peters L."/>
            <person name="Kyrpides N."/>
            <person name="Mavromatis K."/>
            <person name="Pagani I."/>
            <person name="Ivanova N."/>
            <person name="Saunders L."/>
            <person name="Detter J.C."/>
            <person name="Tapia R."/>
            <person name="Han C."/>
            <person name="Land M."/>
            <person name="Hauser L."/>
            <person name="Markowitz V."/>
            <person name="Cheng J.-F."/>
            <person name="Hugenholtz P."/>
            <person name="Woyke T."/>
            <person name="Wu D."/>
            <person name="Spring S."/>
            <person name="Schroeder M."/>
            <person name="Brambilla E."/>
            <person name="Klenk H.-P."/>
            <person name="Eisen J.A."/>
        </authorList>
    </citation>
    <scope>NUCLEOTIDE SEQUENCE [LARGE SCALE GENOMIC DNA]</scope>
    <source>
        <strain evidence="3">DSM 15286 / JCM 11887 / CIR29812</strain>
    </source>
</reference>
<name>F8ABX9_THEID</name>
<dbReference type="InParanoid" id="F8ABX9"/>
<dbReference type="KEGG" id="tid:Thein_1816"/>
<accession>F8ABX9</accession>
<feature type="coiled-coil region" evidence="1">
    <location>
        <begin position="19"/>
        <end position="46"/>
    </location>
</feature>
<sequence length="146" mass="17513">MKRPSKVLKTLLWVRELKESQAQQEYIRAEQALLELKEMLKDIAQKPKEIFNEIEGKTFSGSEIKVFYQHVEQLLAEKEKIEGILERKNQEVENLRRKAVAAYQKRRVAEVLWTRAKEKYLKKLMEEEMKTIEDIVIVRGRRHENF</sequence>
<dbReference type="InterPro" id="IPR053716">
    <property type="entry name" value="Flag_assembly_chemotaxis_eff"/>
</dbReference>
<evidence type="ECO:0000313" key="2">
    <source>
        <dbReference type="EMBL" id="AEH45671.1"/>
    </source>
</evidence>
<dbReference type="EMBL" id="CP002683">
    <property type="protein sequence ID" value="AEH45671.1"/>
    <property type="molecule type" value="Genomic_DNA"/>
</dbReference>
<keyword evidence="1" id="KW-0175">Coiled coil</keyword>
<dbReference type="RefSeq" id="WP_013908410.1">
    <property type="nucleotide sequence ID" value="NC_015681.1"/>
</dbReference>
<keyword evidence="3" id="KW-1185">Reference proteome</keyword>
<dbReference type="HOGENOM" id="CLU_1776578_0_0_0"/>
<evidence type="ECO:0008006" key="4">
    <source>
        <dbReference type="Google" id="ProtNLM"/>
    </source>
</evidence>
<dbReference type="STRING" id="667014.Thein_1816"/>
<dbReference type="OrthoDB" id="9810983at2"/>
<dbReference type="Proteomes" id="UP000006793">
    <property type="component" value="Chromosome"/>
</dbReference>
<organism evidence="2 3">
    <name type="scientific">Thermodesulfatator indicus (strain DSM 15286 / JCM 11887 / CIR29812)</name>
    <dbReference type="NCBI Taxonomy" id="667014"/>
    <lineage>
        <taxon>Bacteria</taxon>
        <taxon>Pseudomonadati</taxon>
        <taxon>Thermodesulfobacteriota</taxon>
        <taxon>Thermodesulfobacteria</taxon>
        <taxon>Thermodesulfobacteriales</taxon>
        <taxon>Thermodesulfatatoraceae</taxon>
        <taxon>Thermodesulfatator</taxon>
    </lineage>
</organism>
<evidence type="ECO:0000313" key="3">
    <source>
        <dbReference type="Proteomes" id="UP000006793"/>
    </source>
</evidence>
<proteinExistence type="predicted"/>
<protein>
    <recommendedName>
        <fullName evidence="4">Flagellar FliJ protein</fullName>
    </recommendedName>
</protein>
<dbReference type="Gene3D" id="1.10.287.1700">
    <property type="match status" value="1"/>
</dbReference>
<dbReference type="AlphaFoldDB" id="F8ABX9"/>
<reference evidence="2 3" key="2">
    <citation type="journal article" date="2012" name="Stand. Genomic Sci.">
        <title>Complete genome sequence of the thermophilic sulfate-reducing ocean bacterium Thermodesulfatator indicus type strain (CIR29812(T)).</title>
        <authorList>
            <person name="Anderson I."/>
            <person name="Saunders E."/>
            <person name="Lapidus A."/>
            <person name="Nolan M."/>
            <person name="Lucas S."/>
            <person name="Tice H."/>
            <person name="Del Rio T.G."/>
            <person name="Cheng J.F."/>
            <person name="Han C."/>
            <person name="Tapia R."/>
            <person name="Goodwin L.A."/>
            <person name="Pitluck S."/>
            <person name="Liolios K."/>
            <person name="Mavromatis K."/>
            <person name="Pagani I."/>
            <person name="Ivanova N."/>
            <person name="Mikhailova N."/>
            <person name="Pati A."/>
            <person name="Chen A."/>
            <person name="Palaniappan K."/>
            <person name="Land M."/>
            <person name="Hauser L."/>
            <person name="Jeffries C.D."/>
            <person name="Chang Y.J."/>
            <person name="Brambilla E.M."/>
            <person name="Rohde M."/>
            <person name="Spring S."/>
            <person name="Goker M."/>
            <person name="Detter J.C."/>
            <person name="Woyke T."/>
            <person name="Bristow J."/>
            <person name="Eisen J.A."/>
            <person name="Markowitz V."/>
            <person name="Hugenholtz P."/>
            <person name="Kyrpides N.C."/>
            <person name="Klenk H.P."/>
        </authorList>
    </citation>
    <scope>NUCLEOTIDE SEQUENCE [LARGE SCALE GENOMIC DNA]</scope>
    <source>
        <strain evidence="3">DSM 15286 / JCM 11887 / CIR29812</strain>
    </source>
</reference>
<feature type="coiled-coil region" evidence="1">
    <location>
        <begin position="71"/>
        <end position="105"/>
    </location>
</feature>